<accession>A0A8H6GW51</accession>
<dbReference type="Pfam" id="PF03221">
    <property type="entry name" value="HTH_Tnp_Tc5"/>
    <property type="match status" value="1"/>
</dbReference>
<dbReference type="GO" id="GO:0005634">
    <property type="term" value="C:nucleus"/>
    <property type="evidence" value="ECO:0007669"/>
    <property type="project" value="UniProtKB-SubCell"/>
</dbReference>
<dbReference type="SUPFAM" id="SSF53098">
    <property type="entry name" value="Ribonuclease H-like"/>
    <property type="match status" value="1"/>
</dbReference>
<comment type="caution">
    <text evidence="6">The sequence shown here is derived from an EMBL/GenBank/DDBJ whole genome shotgun (WGS) entry which is preliminary data.</text>
</comment>
<protein>
    <recommendedName>
        <fullName evidence="5">HTH CENPB-type domain-containing protein</fullName>
    </recommendedName>
</protein>
<gene>
    <name evidence="6" type="ORF">HZS61_011679</name>
</gene>
<dbReference type="PROSITE" id="PS51253">
    <property type="entry name" value="HTH_CENPB"/>
    <property type="match status" value="1"/>
</dbReference>
<evidence type="ECO:0000256" key="3">
    <source>
        <dbReference type="ARBA" id="ARBA00023242"/>
    </source>
</evidence>
<organism evidence="6 7">
    <name type="scientific">Fusarium oxysporum f. sp. conglutinans</name>
    <dbReference type="NCBI Taxonomy" id="100902"/>
    <lineage>
        <taxon>Eukaryota</taxon>
        <taxon>Fungi</taxon>
        <taxon>Dikarya</taxon>
        <taxon>Ascomycota</taxon>
        <taxon>Pezizomycotina</taxon>
        <taxon>Sordariomycetes</taxon>
        <taxon>Hypocreomycetidae</taxon>
        <taxon>Hypocreales</taxon>
        <taxon>Nectriaceae</taxon>
        <taxon>Fusarium</taxon>
        <taxon>Fusarium oxysporum species complex</taxon>
    </lineage>
</organism>
<dbReference type="InterPro" id="IPR004875">
    <property type="entry name" value="DDE_SF_endonuclease_dom"/>
</dbReference>
<name>A0A8H6GW51_FUSOX</name>
<evidence type="ECO:0000259" key="5">
    <source>
        <dbReference type="PROSITE" id="PS51253"/>
    </source>
</evidence>
<evidence type="ECO:0000313" key="6">
    <source>
        <dbReference type="EMBL" id="KAF6525884.1"/>
    </source>
</evidence>
<dbReference type="SUPFAM" id="SSF46689">
    <property type="entry name" value="Homeodomain-like"/>
    <property type="match status" value="1"/>
</dbReference>
<feature type="compositionally biased region" description="Polar residues" evidence="4">
    <location>
        <begin position="539"/>
        <end position="553"/>
    </location>
</feature>
<dbReference type="InterPro" id="IPR006600">
    <property type="entry name" value="HTH_CenpB_DNA-bd_dom"/>
</dbReference>
<feature type="region of interest" description="Disordered" evidence="4">
    <location>
        <begin position="539"/>
        <end position="569"/>
    </location>
</feature>
<comment type="subcellular location">
    <subcellularLocation>
        <location evidence="1">Nucleus</location>
    </subcellularLocation>
</comment>
<dbReference type="InterPro" id="IPR050863">
    <property type="entry name" value="CenT-Element_Derived"/>
</dbReference>
<dbReference type="AlphaFoldDB" id="A0A8H6GW51"/>
<dbReference type="GO" id="GO:0003677">
    <property type="term" value="F:DNA binding"/>
    <property type="evidence" value="ECO:0007669"/>
    <property type="project" value="UniProtKB-KW"/>
</dbReference>
<evidence type="ECO:0000256" key="2">
    <source>
        <dbReference type="ARBA" id="ARBA00023125"/>
    </source>
</evidence>
<dbReference type="SMART" id="SM00674">
    <property type="entry name" value="CENPB"/>
    <property type="match status" value="1"/>
</dbReference>
<dbReference type="InterPro" id="IPR007889">
    <property type="entry name" value="HTH_Psq"/>
</dbReference>
<dbReference type="InterPro" id="IPR008906">
    <property type="entry name" value="HATC_C_dom"/>
</dbReference>
<dbReference type="EMBL" id="JACDXP010000004">
    <property type="protein sequence ID" value="KAF6525884.1"/>
    <property type="molecule type" value="Genomic_DNA"/>
</dbReference>
<dbReference type="Pfam" id="PF05699">
    <property type="entry name" value="Dimer_Tnp_hAT"/>
    <property type="match status" value="1"/>
</dbReference>
<dbReference type="PANTHER" id="PTHR19303">
    <property type="entry name" value="TRANSPOSON"/>
    <property type="match status" value="1"/>
</dbReference>
<feature type="domain" description="HTH CENPB-type" evidence="5">
    <location>
        <begin position="48"/>
        <end position="118"/>
    </location>
</feature>
<dbReference type="Gene3D" id="1.10.10.60">
    <property type="entry name" value="Homeodomain-like"/>
    <property type="match status" value="1"/>
</dbReference>
<reference evidence="6 7" key="1">
    <citation type="journal article" date="2020" name="bioRxiv">
        <title>A chromosome-scale genome assembly for the Fusarium oxysporum strain Fo5176 to establish a model Arabidopsis-fungal pathosystem.</title>
        <authorList>
            <person name="Fokkens L."/>
            <person name="Guo L."/>
            <person name="Dora S."/>
            <person name="Wang B."/>
            <person name="Ye K."/>
            <person name="Sanchez-Rodriguez C."/>
            <person name="Croll D."/>
        </authorList>
    </citation>
    <scope>NUCLEOTIDE SEQUENCE [LARGE SCALE GENOMIC DNA]</scope>
    <source>
        <strain evidence="6 7">Fo5176</strain>
    </source>
</reference>
<dbReference type="InterPro" id="IPR012337">
    <property type="entry name" value="RNaseH-like_sf"/>
</dbReference>
<keyword evidence="3" id="KW-0539">Nucleus</keyword>
<evidence type="ECO:0000313" key="7">
    <source>
        <dbReference type="Proteomes" id="UP000593570"/>
    </source>
</evidence>
<dbReference type="Pfam" id="PF05225">
    <property type="entry name" value="HTH_psq"/>
    <property type="match status" value="1"/>
</dbReference>
<feature type="compositionally biased region" description="Basic residues" evidence="4">
    <location>
        <begin position="556"/>
        <end position="565"/>
    </location>
</feature>
<evidence type="ECO:0000256" key="4">
    <source>
        <dbReference type="SAM" id="MobiDB-lite"/>
    </source>
</evidence>
<dbReference type="InterPro" id="IPR009057">
    <property type="entry name" value="Homeodomain-like_sf"/>
</dbReference>
<proteinExistence type="predicted"/>
<dbReference type="Pfam" id="PF03184">
    <property type="entry name" value="DDE_1"/>
    <property type="match status" value="1"/>
</dbReference>
<dbReference type="PANTHER" id="PTHR19303:SF74">
    <property type="entry name" value="POGO TRANSPOSABLE ELEMENT WITH KRAB DOMAIN"/>
    <property type="match status" value="1"/>
</dbReference>
<evidence type="ECO:0000256" key="1">
    <source>
        <dbReference type="ARBA" id="ARBA00004123"/>
    </source>
</evidence>
<keyword evidence="2" id="KW-0238">DNA-binding</keyword>
<dbReference type="Proteomes" id="UP000593570">
    <property type="component" value="Unassembled WGS sequence"/>
</dbReference>
<dbReference type="GO" id="GO:0046983">
    <property type="term" value="F:protein dimerization activity"/>
    <property type="evidence" value="ECO:0007669"/>
    <property type="project" value="InterPro"/>
</dbReference>
<sequence length="939" mass="106779">MPEYTEQDLQNAIVDVRNGVAVRTAATRHGVPRGTLRARLKGAQPQRTAHNDQQRLTANQEEHLKHWILRQEALGYAPTHAQVRAIANSVLKQQGDHKPLGRKWSSHFLERHLAVKTKLGRRTDWKRINAATPDNIKHLFNLYETVSWIPPRRRYNADEGGIMEGQGINGLVIGSSQENPNAVPVKTINARTWTSIVERISALGVALNPLVIFKAKSIQEQWFEKDFLAKHPGWHVTFSENGWISNDIAVEWLGKVFLPQTQPEDAADGRLLIVDGHGSHTSDEFMTMCYLNNVHLLFFPAHTSHVLQPLDLGCFSSLKTAYRRLVGEHTALTDTTKVGKANFLEFYAKAREIGLRKENVQSGWKATGLYPKNVAKPLNSQWVVVAKRPAIPLRVTSDISTPKRGGDVVKLFAQKSGSPTSRLSIRKAAAALDKVAMEVILRDLEIEGLQVQLAQARPAKRRKIVQDPNERFASLTQILAQANREPQQRVRKARNAAFLLASSKEALRAALAAASDVTGAEMYEQFYFTLYDVSANEPTSRSEASGQQEQSFSKVWKGKTRRAARKPPDFKDDKFKGWQTIPAIRKLHNIAVWLRNSSIHSDLWEDRVSLRLGIDNDTRWNSWYKLIDNLMRRQSQIKQFLLDYDKEINDNILNSSDWDYLERTHRFLHPFASATLWAEGKNSTLSQILTIMDGLLRHYEKNKEHYSKPETFDRRILHSIEMGWFILDKYYTMTEDAPVYAAALLLDPSKRIRYIERHWPESWHENAIAGVRTIWEEYKTQPEAGPAESVDEVSASQKRQPDEWDALLEELEVTEDLGDSMDDLEAFIKATPIKISGSPLQWWCHKDQRKTYPQLSRMVIDILSIAPESADPESAFSGGRRTLSWDRERMTCENLEKVECIGNWLREGHIQKTVHGGMGVITDTGFDSGGGEDSDVNFD</sequence>